<dbReference type="Proteomes" id="UP000217265">
    <property type="component" value="Chromosome"/>
</dbReference>
<feature type="transmembrane region" description="Helical" evidence="1">
    <location>
        <begin position="32"/>
        <end position="52"/>
    </location>
</feature>
<sequence>MGVPRFPFFKPLVSSLRAVDGKVIDWMRRHGVPMLQIALAVIFVWFGALKTFGASPADDIVRRTVYWFSPDVFVPLLGIWEMVIGVCLLFRPLLRVGLLLLFLQLPGTFLPLIVLPKVCFTQFPFGLTMEGQYIVKNLLIIGAALVVGGSMHALKMRPEPTVSGRPPRGGA</sequence>
<reference evidence="2 3" key="1">
    <citation type="submission" date="2017-09" db="EMBL/GenBank/DDBJ databases">
        <title>Complete genome sequence of Verrucomicrobial strain HZ-65, isolated from freshwater.</title>
        <authorList>
            <person name="Choi A."/>
        </authorList>
    </citation>
    <scope>NUCLEOTIDE SEQUENCE [LARGE SCALE GENOMIC DNA]</scope>
    <source>
        <strain evidence="2 3">HZ-65</strain>
    </source>
</reference>
<feature type="transmembrane region" description="Helical" evidence="1">
    <location>
        <begin position="97"/>
        <end position="114"/>
    </location>
</feature>
<gene>
    <name evidence="2" type="ORF">CMV30_02695</name>
</gene>
<protein>
    <recommendedName>
        <fullName evidence="4">DoxX family protein</fullName>
    </recommendedName>
</protein>
<keyword evidence="1" id="KW-0472">Membrane</keyword>
<keyword evidence="1" id="KW-1133">Transmembrane helix</keyword>
<organism evidence="2 3">
    <name type="scientific">Nibricoccus aquaticus</name>
    <dbReference type="NCBI Taxonomy" id="2576891"/>
    <lineage>
        <taxon>Bacteria</taxon>
        <taxon>Pseudomonadati</taxon>
        <taxon>Verrucomicrobiota</taxon>
        <taxon>Opitutia</taxon>
        <taxon>Opitutales</taxon>
        <taxon>Opitutaceae</taxon>
        <taxon>Nibricoccus</taxon>
    </lineage>
</organism>
<proteinExistence type="predicted"/>
<keyword evidence="3" id="KW-1185">Reference proteome</keyword>
<dbReference type="EMBL" id="CP023344">
    <property type="protein sequence ID" value="ATC62958.1"/>
    <property type="molecule type" value="Genomic_DNA"/>
</dbReference>
<evidence type="ECO:0000313" key="2">
    <source>
        <dbReference type="EMBL" id="ATC62958.1"/>
    </source>
</evidence>
<dbReference type="AlphaFoldDB" id="A0A290QCA1"/>
<evidence type="ECO:0000313" key="3">
    <source>
        <dbReference type="Proteomes" id="UP000217265"/>
    </source>
</evidence>
<dbReference type="KEGG" id="vbh:CMV30_02695"/>
<accession>A0A290QCA1</accession>
<name>A0A290QCA1_9BACT</name>
<feature type="transmembrane region" description="Helical" evidence="1">
    <location>
        <begin position="72"/>
        <end position="90"/>
    </location>
</feature>
<evidence type="ECO:0000256" key="1">
    <source>
        <dbReference type="SAM" id="Phobius"/>
    </source>
</evidence>
<feature type="transmembrane region" description="Helical" evidence="1">
    <location>
        <begin position="134"/>
        <end position="154"/>
    </location>
</feature>
<keyword evidence="1" id="KW-0812">Transmembrane</keyword>
<evidence type="ECO:0008006" key="4">
    <source>
        <dbReference type="Google" id="ProtNLM"/>
    </source>
</evidence>
<dbReference type="OrthoDB" id="265224at2"/>